<dbReference type="AlphaFoldDB" id="J2Y324"/>
<organism evidence="3">
    <name type="scientific">Pseudomonas fluorescens (strain Q2-87)</name>
    <dbReference type="NCBI Taxonomy" id="1038922"/>
    <lineage>
        <taxon>Bacteria</taxon>
        <taxon>Pseudomonadati</taxon>
        <taxon>Pseudomonadota</taxon>
        <taxon>Gammaproteobacteria</taxon>
        <taxon>Pseudomonadales</taxon>
        <taxon>Pseudomonadaceae</taxon>
        <taxon>Pseudomonas</taxon>
    </lineage>
</organism>
<evidence type="ECO:0000313" key="3">
    <source>
        <dbReference type="EMBL" id="EJL01179.1"/>
    </source>
</evidence>
<protein>
    <submittedName>
        <fullName evidence="3">Uncharacterized protein</fullName>
    </submittedName>
</protein>
<dbReference type="Proteomes" id="UP000007289">
    <property type="component" value="Chromosome"/>
</dbReference>
<evidence type="ECO:0000256" key="1">
    <source>
        <dbReference type="SAM" id="MobiDB-lite"/>
    </source>
</evidence>
<evidence type="ECO:0000256" key="2">
    <source>
        <dbReference type="SAM" id="Phobius"/>
    </source>
</evidence>
<sequence>MADGCSRAFFSIGRMSDMWIAQEKLPLGEHIARHVEWLTEHGAGIFNAISLLLSGVITAFTSALLWLNPLALIAIFALLAYYIGDHHARRPADSLRNGPSPDRTGRGRYRSGHIGRR</sequence>
<reference evidence="3" key="1">
    <citation type="journal article" date="2012" name="PLoS Genet.">
        <title>Comparative Genomics of Plant-Associated Pseudomonas spp.: Insights into Diversity and Inheritance of Traits Involved in Multitrophic Interactions.</title>
        <authorList>
            <person name="Loper J.E."/>
            <person name="Hassan K.A."/>
            <person name="Mavrodi D.V."/>
            <person name="Davis E.W.II."/>
            <person name="Lim C.K."/>
            <person name="Shaffer B.T."/>
            <person name="Elbourne L.D."/>
            <person name="Stockwell V.O."/>
            <person name="Hartney S.L."/>
            <person name="Breakwell K."/>
            <person name="Henkels M.D."/>
            <person name="Tetu S.G."/>
            <person name="Rangel L.I."/>
            <person name="Kidarsa T.A."/>
            <person name="Wilson N.L."/>
            <person name="van de Mortel J.E."/>
            <person name="Song C."/>
            <person name="Blumhagen R."/>
            <person name="Radune D."/>
            <person name="Hostetler J.B."/>
            <person name="Brinkac L.M."/>
            <person name="Durkin A.S."/>
            <person name="Kluepfel D.A."/>
            <person name="Wechter W.P."/>
            <person name="Anderson A.J."/>
            <person name="Kim Y.C."/>
            <person name="Pierson L.S.III."/>
            <person name="Pierson E.A."/>
            <person name="Lindow S.E."/>
            <person name="Kobayashi D.Y."/>
            <person name="Raaijmakers J.M."/>
            <person name="Weller D.M."/>
            <person name="Thomashow L.S."/>
            <person name="Allen A.E."/>
            <person name="Paulsen I.T."/>
        </authorList>
    </citation>
    <scope>NUCLEOTIDE SEQUENCE [LARGE SCALE GENOMIC DNA]</scope>
    <source>
        <strain evidence="3">Q2-87</strain>
    </source>
</reference>
<proteinExistence type="predicted"/>
<name>J2Y324_PSEFQ</name>
<keyword evidence="2" id="KW-1133">Transmembrane helix</keyword>
<comment type="caution">
    <text evidence="3">The sequence shown here is derived from an EMBL/GenBank/DDBJ whole genome shotgun (WGS) entry which is preliminary data.</text>
</comment>
<dbReference type="PATRIC" id="fig|1038922.3.peg.2285"/>
<keyword evidence="2" id="KW-0472">Membrane</keyword>
<feature type="compositionally biased region" description="Basic residues" evidence="1">
    <location>
        <begin position="106"/>
        <end position="117"/>
    </location>
</feature>
<gene>
    <name evidence="3" type="ORF">PflQ2_3222</name>
</gene>
<feature type="transmembrane region" description="Helical" evidence="2">
    <location>
        <begin position="66"/>
        <end position="84"/>
    </location>
</feature>
<keyword evidence="2" id="KW-0812">Transmembrane</keyword>
<accession>J2Y324</accession>
<feature type="region of interest" description="Disordered" evidence="1">
    <location>
        <begin position="89"/>
        <end position="117"/>
    </location>
</feature>
<dbReference type="HOGENOM" id="CLU_2082811_0_0_6"/>
<dbReference type="eggNOG" id="COG4176">
    <property type="taxonomic scope" value="Bacteria"/>
</dbReference>
<dbReference type="EMBL" id="AGBM01000001">
    <property type="protein sequence ID" value="EJL01179.1"/>
    <property type="molecule type" value="Genomic_DNA"/>
</dbReference>